<dbReference type="HAMAP" id="MF_00195">
    <property type="entry name" value="GTPase_Der"/>
    <property type="match status" value="1"/>
</dbReference>
<dbReference type="PANTHER" id="PTHR43834:SF6">
    <property type="entry name" value="GTPASE DER"/>
    <property type="match status" value="1"/>
</dbReference>
<dbReference type="GO" id="GO:0042254">
    <property type="term" value="P:ribosome biogenesis"/>
    <property type="evidence" value="ECO:0007669"/>
    <property type="project" value="UniProtKB-KW"/>
</dbReference>
<dbReference type="PANTHER" id="PTHR43834">
    <property type="entry name" value="GTPASE DER"/>
    <property type="match status" value="1"/>
</dbReference>
<feature type="domain" description="EngA-type G" evidence="12">
    <location>
        <begin position="178"/>
        <end position="353"/>
    </location>
</feature>
<evidence type="ECO:0000256" key="11">
    <source>
        <dbReference type="RuleBase" id="RU004481"/>
    </source>
</evidence>
<evidence type="ECO:0000256" key="10">
    <source>
        <dbReference type="PROSITE-ProRule" id="PRU01049"/>
    </source>
</evidence>
<dbReference type="InterPro" id="IPR006073">
    <property type="entry name" value="GTP-bd"/>
</dbReference>
<reference evidence="13 14" key="1">
    <citation type="journal article" date="2015" name="Clin. Infect. Dis.">
        <title>Genomic Investigations unmask Mycoplasma amphoriforme, a new respiratory pathogen.</title>
        <authorList>
            <person name="Gillespie S.H."/>
            <person name="Ling C.L."/>
            <person name="Oravcova K."/>
            <person name="Pinheiro M."/>
            <person name="Wells L."/>
            <person name="Bryant J.M."/>
            <person name="McHugh T.D."/>
            <person name="Bebear C."/>
            <person name="Webster D."/>
            <person name="Harris S.R."/>
            <person name="Seth-Smith H.M."/>
            <person name="Thomson N.R."/>
        </authorList>
    </citation>
    <scope>NUCLEOTIDE SEQUENCE [LARGE SCALE GENOMIC DNA]</scope>
    <source>
        <strain evidence="13 14">A39</strain>
    </source>
</reference>
<evidence type="ECO:0000256" key="5">
    <source>
        <dbReference type="ARBA" id="ARBA00022741"/>
    </source>
</evidence>
<accession>A0A292IIF2</accession>
<evidence type="ECO:0000256" key="8">
    <source>
        <dbReference type="ARBA" id="ARBA00053470"/>
    </source>
</evidence>
<evidence type="ECO:0000256" key="2">
    <source>
        <dbReference type="ARBA" id="ARBA00020953"/>
    </source>
</evidence>
<dbReference type="Gene3D" id="3.30.300.20">
    <property type="match status" value="1"/>
</dbReference>
<dbReference type="InterPro" id="IPR031166">
    <property type="entry name" value="G_ENGA"/>
</dbReference>
<dbReference type="Pfam" id="PF01926">
    <property type="entry name" value="MMR_HSR1"/>
    <property type="match status" value="2"/>
</dbReference>
<evidence type="ECO:0000256" key="3">
    <source>
        <dbReference type="ARBA" id="ARBA00022517"/>
    </source>
</evidence>
<protein>
    <recommendedName>
        <fullName evidence="2 9">GTPase Der</fullName>
    </recommendedName>
    <alternativeName>
        <fullName evidence="7 9">GTP-binding protein EngA</fullName>
    </alternativeName>
</protein>
<dbReference type="KEGG" id="mamp:MAMA39_05940"/>
<dbReference type="Gene3D" id="3.40.50.300">
    <property type="entry name" value="P-loop containing nucleotide triphosphate hydrolases"/>
    <property type="match status" value="2"/>
</dbReference>
<dbReference type="AlphaFoldDB" id="A0A292IIF2"/>
<feature type="binding site" evidence="9">
    <location>
        <begin position="8"/>
        <end position="15"/>
    </location>
    <ligand>
        <name>GTP</name>
        <dbReference type="ChEBI" id="CHEBI:37565"/>
        <label>1</label>
    </ligand>
</feature>
<dbReference type="InterPro" id="IPR016484">
    <property type="entry name" value="GTPase_Der"/>
</dbReference>
<sequence>MFTVAIVGKPNVGKSTLFNRLTKQKVAITHSTPGVTRDRIFGEVEWLTKTFKLIDTGGLTSQQNSFQKNVAEQIGYAINEADVIVFLCSYQDGINVDDLHAAKLLKKNKNKLIQLVINKTESINPSGIDFSQYYALGFGKPMLISSEHGIGIGDLLDQLINLGNSLLTPAKTVRDYVAKFCIIGKTNVGKSSLLNQLLNQPRVLVSTIPGTTRDAIDATFQYHHENYQVIDTAGIRRKGKIDTAIERYSLIRTKLAISRSDFILLMIDGSLPISEQDEVIGGLAFAANLPTIIVVNKWDLVNKDTNTMNVFNKTIPTRFQYLAWAPIIYISAKQNWRIHTLFTTIKLVKTQMQLKVATSLLNDVLIKAQMQNQPPVFNGDRLRISYATQVQGQIPTFVLFCNDPKYLHFSYGRYLEKKIRESFGFKNTPITLYFKSKNARNRGLDGQIKLKKEGYEDHLTKL</sequence>
<dbReference type="SUPFAM" id="SSF52540">
    <property type="entry name" value="P-loop containing nucleoside triphosphate hydrolases"/>
    <property type="match status" value="2"/>
</dbReference>
<dbReference type="InterPro" id="IPR027417">
    <property type="entry name" value="P-loop_NTPase"/>
</dbReference>
<dbReference type="NCBIfam" id="TIGR03594">
    <property type="entry name" value="GTPase_EngA"/>
    <property type="match status" value="1"/>
</dbReference>
<dbReference type="CDD" id="cd01894">
    <property type="entry name" value="EngA1"/>
    <property type="match status" value="1"/>
</dbReference>
<dbReference type="GO" id="GO:0043022">
    <property type="term" value="F:ribosome binding"/>
    <property type="evidence" value="ECO:0007669"/>
    <property type="project" value="TreeGrafter"/>
</dbReference>
<evidence type="ECO:0000259" key="12">
    <source>
        <dbReference type="PROSITE" id="PS51712"/>
    </source>
</evidence>
<dbReference type="Pfam" id="PF14714">
    <property type="entry name" value="KH_dom-like"/>
    <property type="match status" value="1"/>
</dbReference>
<evidence type="ECO:0000313" key="13">
    <source>
        <dbReference type="EMBL" id="CDN40711.1"/>
    </source>
</evidence>
<dbReference type="PROSITE" id="PS51712">
    <property type="entry name" value="G_ENGA"/>
    <property type="match status" value="1"/>
</dbReference>
<name>A0A292IIF2_9MOLU</name>
<organism evidence="13 14">
    <name type="scientific">Mycoplasma amphoriforme A39</name>
    <dbReference type="NCBI Taxonomy" id="572419"/>
    <lineage>
        <taxon>Bacteria</taxon>
        <taxon>Bacillati</taxon>
        <taxon>Mycoplasmatota</taxon>
        <taxon>Mollicutes</taxon>
        <taxon>Mycoplasmataceae</taxon>
        <taxon>Mycoplasma</taxon>
    </lineage>
</organism>
<comment type="function">
    <text evidence="8 9 11">GTPase that plays an essential role in the late steps of ribosome biogenesis.</text>
</comment>
<keyword evidence="14" id="KW-1185">Reference proteome</keyword>
<feature type="binding site" evidence="9">
    <location>
        <begin position="231"/>
        <end position="235"/>
    </location>
    <ligand>
        <name>GTP</name>
        <dbReference type="ChEBI" id="CHEBI:37565"/>
        <label>2</label>
    </ligand>
</feature>
<dbReference type="PIRSF" id="PIRSF006485">
    <property type="entry name" value="GTP-binding_EngA"/>
    <property type="match status" value="1"/>
</dbReference>
<evidence type="ECO:0000313" key="14">
    <source>
        <dbReference type="Proteomes" id="UP000261764"/>
    </source>
</evidence>
<evidence type="ECO:0000256" key="4">
    <source>
        <dbReference type="ARBA" id="ARBA00022737"/>
    </source>
</evidence>
<proteinExistence type="inferred from homology"/>
<dbReference type="Proteomes" id="UP000261764">
    <property type="component" value="Chromosome I"/>
</dbReference>
<dbReference type="FunFam" id="3.40.50.300:FF:000040">
    <property type="entry name" value="GTPase Der"/>
    <property type="match status" value="1"/>
</dbReference>
<gene>
    <name evidence="9" type="primary">der</name>
    <name evidence="13" type="ORF">MAMA39_05940</name>
</gene>
<evidence type="ECO:0000256" key="7">
    <source>
        <dbReference type="ARBA" id="ARBA00032345"/>
    </source>
</evidence>
<keyword evidence="3 9" id="KW-0690">Ribosome biogenesis</keyword>
<keyword evidence="4 11" id="KW-0677">Repeat</keyword>
<evidence type="ECO:0000256" key="9">
    <source>
        <dbReference type="HAMAP-Rule" id="MF_00195"/>
    </source>
</evidence>
<dbReference type="FunFam" id="3.30.300.20:FF:000004">
    <property type="entry name" value="GTPase Der"/>
    <property type="match status" value="1"/>
</dbReference>
<feature type="binding site" evidence="9">
    <location>
        <begin position="296"/>
        <end position="299"/>
    </location>
    <ligand>
        <name>GTP</name>
        <dbReference type="ChEBI" id="CHEBI:37565"/>
        <label>2</label>
    </ligand>
</feature>
<dbReference type="RefSeq" id="WP_343251342.1">
    <property type="nucleotide sequence ID" value="NZ_HG937516.1"/>
</dbReference>
<keyword evidence="6 9" id="KW-0342">GTP-binding</keyword>
<feature type="binding site" evidence="9">
    <location>
        <begin position="184"/>
        <end position="191"/>
    </location>
    <ligand>
        <name>GTP</name>
        <dbReference type="ChEBI" id="CHEBI:37565"/>
        <label>2</label>
    </ligand>
</feature>
<comment type="similarity">
    <text evidence="1 9 10 11">Belongs to the TRAFAC class TrmE-Era-EngA-EngB-Septin-like GTPase superfamily. EngA (Der) GTPase family.</text>
</comment>
<comment type="subunit">
    <text evidence="9">Associates with the 50S ribosomal subunit.</text>
</comment>
<dbReference type="PRINTS" id="PR00449">
    <property type="entry name" value="RASTRNSFRMNG"/>
</dbReference>
<feature type="binding site" evidence="9">
    <location>
        <begin position="118"/>
        <end position="121"/>
    </location>
    <ligand>
        <name>GTP</name>
        <dbReference type="ChEBI" id="CHEBI:37565"/>
        <label>1</label>
    </ligand>
</feature>
<dbReference type="InterPro" id="IPR005225">
    <property type="entry name" value="Small_GTP-bd"/>
</dbReference>
<feature type="binding site" evidence="9">
    <location>
        <begin position="55"/>
        <end position="59"/>
    </location>
    <ligand>
        <name>GTP</name>
        <dbReference type="ChEBI" id="CHEBI:37565"/>
        <label>1</label>
    </ligand>
</feature>
<dbReference type="NCBIfam" id="TIGR00231">
    <property type="entry name" value="small_GTP"/>
    <property type="match status" value="2"/>
</dbReference>
<dbReference type="InterPro" id="IPR015946">
    <property type="entry name" value="KH_dom-like_a/b"/>
</dbReference>
<dbReference type="InterPro" id="IPR032859">
    <property type="entry name" value="KH_dom-like"/>
</dbReference>
<dbReference type="CDD" id="cd01895">
    <property type="entry name" value="EngA2"/>
    <property type="match status" value="1"/>
</dbReference>
<evidence type="ECO:0000256" key="6">
    <source>
        <dbReference type="ARBA" id="ARBA00023134"/>
    </source>
</evidence>
<evidence type="ECO:0000256" key="1">
    <source>
        <dbReference type="ARBA" id="ARBA00008279"/>
    </source>
</evidence>
<keyword evidence="5 9" id="KW-0547">Nucleotide-binding</keyword>
<dbReference type="EMBL" id="HG937516">
    <property type="protein sequence ID" value="CDN40711.1"/>
    <property type="molecule type" value="Genomic_DNA"/>
</dbReference>
<dbReference type="GO" id="GO:0005525">
    <property type="term" value="F:GTP binding"/>
    <property type="evidence" value="ECO:0007669"/>
    <property type="project" value="UniProtKB-UniRule"/>
</dbReference>